<dbReference type="InterPro" id="IPR004365">
    <property type="entry name" value="NA-bd_OB_tRNA"/>
</dbReference>
<gene>
    <name evidence="2" type="ORF">HJC23_003287</name>
</gene>
<accession>A0ABD3QX66</accession>
<organism evidence="2 3">
    <name type="scientific">Cyclotella cryptica</name>
    <dbReference type="NCBI Taxonomy" id="29204"/>
    <lineage>
        <taxon>Eukaryota</taxon>
        <taxon>Sar</taxon>
        <taxon>Stramenopiles</taxon>
        <taxon>Ochrophyta</taxon>
        <taxon>Bacillariophyta</taxon>
        <taxon>Coscinodiscophyceae</taxon>
        <taxon>Thalassiosirophycidae</taxon>
        <taxon>Stephanodiscales</taxon>
        <taxon>Stephanodiscaceae</taxon>
        <taxon>Cyclotella</taxon>
    </lineage>
</organism>
<dbReference type="Pfam" id="PF01336">
    <property type="entry name" value="tRNA_anti-codon"/>
    <property type="match status" value="1"/>
</dbReference>
<evidence type="ECO:0000313" key="2">
    <source>
        <dbReference type="EMBL" id="KAL3805059.1"/>
    </source>
</evidence>
<dbReference type="InterPro" id="IPR012340">
    <property type="entry name" value="NA-bd_OB-fold"/>
</dbReference>
<name>A0ABD3QX66_9STRA</name>
<evidence type="ECO:0000313" key="3">
    <source>
        <dbReference type="Proteomes" id="UP001516023"/>
    </source>
</evidence>
<evidence type="ECO:0000259" key="1">
    <source>
        <dbReference type="Pfam" id="PF01336"/>
    </source>
</evidence>
<proteinExistence type="predicted"/>
<dbReference type="SUPFAM" id="SSF50249">
    <property type="entry name" value="Nucleic acid-binding proteins"/>
    <property type="match status" value="1"/>
</dbReference>
<dbReference type="Proteomes" id="UP001516023">
    <property type="component" value="Unassembled WGS sequence"/>
</dbReference>
<comment type="caution">
    <text evidence="2">The sequence shown here is derived from an EMBL/GenBank/DDBJ whole genome shotgun (WGS) entry which is preliminary data.</text>
</comment>
<keyword evidence="3" id="KW-1185">Reference proteome</keyword>
<dbReference type="AlphaFoldDB" id="A0ABD3QX66"/>
<feature type="domain" description="OB" evidence="1">
    <location>
        <begin position="81"/>
        <end position="158"/>
    </location>
</feature>
<dbReference type="Gene3D" id="2.40.50.140">
    <property type="entry name" value="Nucleic acid-binding proteins"/>
    <property type="match status" value="1"/>
</dbReference>
<dbReference type="EMBL" id="JABMIG020000004">
    <property type="protein sequence ID" value="KAL3805059.1"/>
    <property type="molecule type" value="Genomic_DNA"/>
</dbReference>
<reference evidence="2 3" key="1">
    <citation type="journal article" date="2020" name="G3 (Bethesda)">
        <title>Improved Reference Genome for Cyclotella cryptica CCMP332, a Model for Cell Wall Morphogenesis, Salinity Adaptation, and Lipid Production in Diatoms (Bacillariophyta).</title>
        <authorList>
            <person name="Roberts W.R."/>
            <person name="Downey K.M."/>
            <person name="Ruck E.C."/>
            <person name="Traller J.C."/>
            <person name="Alverson A.J."/>
        </authorList>
    </citation>
    <scope>NUCLEOTIDE SEQUENCE [LARGE SCALE GENOMIC DNA]</scope>
    <source>
        <strain evidence="2 3">CCMP332</strain>
    </source>
</reference>
<protein>
    <recommendedName>
        <fullName evidence="1">OB domain-containing protein</fullName>
    </recommendedName>
</protein>
<sequence length="455" mass="50510">MTPSDTESVVFQEVAFQMTTTYWANTPLLIGDLIGLPLINGVDCFIDPLNIHFESDSDSDVCENASLHSDKSRHIVPLSRVLIQGIITAIDRRPNGCILIVLDDGTGSIDCRYWDESYNHYAGYDLSGLLSEHERSRNRIASRFAVGDFCEVIGKIKALTAGTRHSCDNVGINATALLDIRFGCIREVHASSICLIGGGHGSMHNHQTREIVHWLKCLKFSQEAHQKVKGGKEVIALLGNIIASSILSSSPECHVGTEIGPSNVLERKCCKTPQRFRNALFYCHCEATLETLDSSFRYREALLDRLLDMEAKLLHSSHSTHAAYIEDCMDLIGAEFDGIHPPLIFTFDSIYKDEYLSSIVRNIVASTIIPEANARKLVQNTFAAMTKDGIFSLFDPVSDLYLFVSLDRVILPYLQNSLKSGGGMVAVPTAPPFFIRSIPKKRMSRITKWYDSCVG</sequence>